<keyword evidence="3" id="KW-0464">Manganese</keyword>
<gene>
    <name evidence="5" type="ORF">G9U51_09130</name>
</gene>
<comment type="catalytic activity">
    <reaction evidence="4">
        <text>D-erythrose 4-phosphate + phosphoenolpyruvate + H2O = 7-phospho-2-dehydro-3-deoxy-D-arabino-heptonate + phosphate</text>
        <dbReference type="Rhea" id="RHEA:14717"/>
        <dbReference type="ChEBI" id="CHEBI:15377"/>
        <dbReference type="ChEBI" id="CHEBI:16897"/>
        <dbReference type="ChEBI" id="CHEBI:43474"/>
        <dbReference type="ChEBI" id="CHEBI:58394"/>
        <dbReference type="ChEBI" id="CHEBI:58702"/>
        <dbReference type="EC" id="2.5.1.54"/>
    </reaction>
</comment>
<feature type="binding site" evidence="3">
    <location>
        <position position="354"/>
    </location>
    <ligand>
        <name>phosphoenolpyruvate</name>
        <dbReference type="ChEBI" id="CHEBI:58702"/>
    </ligand>
</feature>
<keyword evidence="2 4" id="KW-0808">Transferase</keyword>
<dbReference type="InterPro" id="IPR013785">
    <property type="entry name" value="Aldolase_TIM"/>
</dbReference>
<dbReference type="GO" id="GO:0003849">
    <property type="term" value="F:3-deoxy-7-phosphoheptulonate synthase activity"/>
    <property type="evidence" value="ECO:0007669"/>
    <property type="project" value="UniProtKB-EC"/>
</dbReference>
<comment type="pathway">
    <text evidence="4">Metabolic intermediate biosynthesis; chorismate biosynthesis; chorismate from D-erythrose 4-phosphate and phosphoenolpyruvate: step 1/7.</text>
</comment>
<feature type="binding site" evidence="3">
    <location>
        <begin position="300"/>
        <end position="301"/>
    </location>
    <ligand>
        <name>phosphoenolpyruvate</name>
        <dbReference type="ChEBI" id="CHEBI:58702"/>
    </ligand>
</feature>
<feature type="binding site" evidence="3">
    <location>
        <position position="103"/>
    </location>
    <ligand>
        <name>Mn(2+)</name>
        <dbReference type="ChEBI" id="CHEBI:29035"/>
    </ligand>
</feature>
<keyword evidence="4" id="KW-0057">Aromatic amino acid biosynthesis</keyword>
<dbReference type="SUPFAM" id="SSF51569">
    <property type="entry name" value="Aldolase"/>
    <property type="match status" value="1"/>
</dbReference>
<dbReference type="Gene3D" id="3.20.20.70">
    <property type="entry name" value="Aldolase class I"/>
    <property type="match status" value="1"/>
</dbReference>
<protein>
    <recommendedName>
        <fullName evidence="4">Phospho-2-dehydro-3-deoxyheptonate aldolase</fullName>
        <ecNumber evidence="4">2.5.1.54</ecNumber>
    </recommendedName>
</protein>
<reference evidence="5" key="1">
    <citation type="submission" date="2020-03" db="EMBL/GenBank/DDBJ databases">
        <title>Draft sequencing of Calidifontibacter sp. DB0510.</title>
        <authorList>
            <person name="Kim D.-U."/>
        </authorList>
    </citation>
    <scope>NUCLEOTIDE SEQUENCE</scope>
    <source>
        <strain evidence="5">DB0510</strain>
    </source>
</reference>
<dbReference type="Proteomes" id="UP000744769">
    <property type="component" value="Unassembled WGS sequence"/>
</dbReference>
<evidence type="ECO:0000256" key="2">
    <source>
        <dbReference type="ARBA" id="ARBA00022679"/>
    </source>
</evidence>
<evidence type="ECO:0000256" key="3">
    <source>
        <dbReference type="PIRSR" id="PIRSR602480-1"/>
    </source>
</evidence>
<dbReference type="PANTHER" id="PTHR21337">
    <property type="entry name" value="PHOSPHO-2-DEHYDRO-3-DEOXYHEPTONATE ALDOLASE 1, 2"/>
    <property type="match status" value="1"/>
</dbReference>
<dbReference type="InterPro" id="IPR002480">
    <property type="entry name" value="DAHP_synth_2"/>
</dbReference>
<keyword evidence="3" id="KW-0104">Cadmium</keyword>
<evidence type="ECO:0000313" key="6">
    <source>
        <dbReference type="Proteomes" id="UP000744769"/>
    </source>
</evidence>
<dbReference type="GO" id="GO:0008652">
    <property type="term" value="P:amino acid biosynthetic process"/>
    <property type="evidence" value="ECO:0007669"/>
    <property type="project" value="UniProtKB-KW"/>
</dbReference>
<name>A0A967EES0_9MICO</name>
<dbReference type="RefSeq" id="WP_166196237.1">
    <property type="nucleotide sequence ID" value="NZ_JAAOIV010000006.1"/>
</dbReference>
<dbReference type="Pfam" id="PF01474">
    <property type="entry name" value="DAHP_synth_2"/>
    <property type="match status" value="1"/>
</dbReference>
<comment type="similarity">
    <text evidence="1 4">Belongs to the class-II DAHP synthase family.</text>
</comment>
<feature type="binding site" evidence="3">
    <location>
        <position position="323"/>
    </location>
    <ligand>
        <name>phosphoenolpyruvate</name>
        <dbReference type="ChEBI" id="CHEBI:58702"/>
    </ligand>
</feature>
<dbReference type="GO" id="GO:0009073">
    <property type="term" value="P:aromatic amino acid family biosynthetic process"/>
    <property type="evidence" value="ECO:0007669"/>
    <property type="project" value="UniProtKB-KW"/>
</dbReference>
<dbReference type="AlphaFoldDB" id="A0A967EES0"/>
<feature type="binding site" evidence="3">
    <location>
        <position position="458"/>
    </location>
    <ligand>
        <name>Mn(2+)</name>
        <dbReference type="ChEBI" id="CHEBI:29035"/>
    </ligand>
</feature>
<comment type="caution">
    <text evidence="5">The sequence shown here is derived from an EMBL/GenBank/DDBJ whole genome shotgun (WGS) entry which is preliminary data.</text>
</comment>
<proteinExistence type="inferred from homology"/>
<feature type="binding site" evidence="3">
    <location>
        <position position="386"/>
    </location>
    <ligand>
        <name>Mn(2+)</name>
        <dbReference type="ChEBI" id="CHEBI:29035"/>
    </ligand>
</feature>
<organism evidence="5 6">
    <name type="scientific">Metallococcus carri</name>
    <dbReference type="NCBI Taxonomy" id="1656884"/>
    <lineage>
        <taxon>Bacteria</taxon>
        <taxon>Bacillati</taxon>
        <taxon>Actinomycetota</taxon>
        <taxon>Actinomycetes</taxon>
        <taxon>Micrococcales</taxon>
        <taxon>Dermacoccaceae</taxon>
        <taxon>Metallococcus</taxon>
    </lineage>
</organism>
<dbReference type="NCBIfam" id="TIGR01358">
    <property type="entry name" value="DAHP_synth_II"/>
    <property type="match status" value="1"/>
</dbReference>
<dbReference type="PANTHER" id="PTHR21337:SF0">
    <property type="entry name" value="PHOSPHO-2-DEHYDRO-3-DEOXYHEPTONATE ALDOLASE"/>
    <property type="match status" value="1"/>
</dbReference>
<sequence>MSPSTRTSPAGRPDPEQAVRTAVACGAPRHAAYPADVNVRATFDDTLPAAQQPTWPDQEALRAASAELGSLPPLVFAGECDILRERLADAAVGRAFVLQGGDCAEMFASATADNIRDRVKTILQMAAVLTYGASTPVVKLGRIAGQYAKPRSKNDETRGEVTLPAYRGDMVNDFAFTPEARTPDPQRLVRAYHTSAATLNLVRAFTTGGFADLRHVHEWNRGFVANSAYARYESMAAEIDRAMKFMLACGVDFESTPMSAVEFFASHEALLLDYERPLTRIDSRTGNPYAVSGHFVWVGERTRQLDGAHLDFVSRIHNPIGVKLGPNADPDEVLRMIEVLDPQRTPGRLTFITRMGAGLVRDRLPRLVEKVTAEGAQVVWVCDPMHGNTFESSTGYKTREFNTIVDEVEGFFEVHEQLGTVPGGVHVELTGNDVTECLGGSERIIDADLEKRYETACDPRLNHQQSLELAFLVAEMLAKRSAV</sequence>
<evidence type="ECO:0000256" key="4">
    <source>
        <dbReference type="RuleBase" id="RU363071"/>
    </source>
</evidence>
<keyword evidence="3" id="KW-0170">Cobalt</keyword>
<keyword evidence="6" id="KW-1185">Reference proteome</keyword>
<feature type="binding site" evidence="3">
    <location>
        <position position="142"/>
    </location>
    <ligand>
        <name>phosphoenolpyruvate</name>
        <dbReference type="ChEBI" id="CHEBI:58702"/>
    </ligand>
</feature>
<feature type="binding site" evidence="3">
    <location>
        <position position="428"/>
    </location>
    <ligand>
        <name>Mn(2+)</name>
        <dbReference type="ChEBI" id="CHEBI:29035"/>
    </ligand>
</feature>
<accession>A0A967EES0</accession>
<evidence type="ECO:0000256" key="1">
    <source>
        <dbReference type="ARBA" id="ARBA00008911"/>
    </source>
</evidence>
<comment type="cofactor">
    <cofactor evidence="3">
        <name>Mn(2+)</name>
        <dbReference type="ChEBI" id="CHEBI:29035"/>
    </cofactor>
    <cofactor evidence="3">
        <name>Co(2+)</name>
        <dbReference type="ChEBI" id="CHEBI:48828"/>
    </cofactor>
    <cofactor evidence="3">
        <name>Cd(2+)</name>
        <dbReference type="ChEBI" id="CHEBI:48775"/>
    </cofactor>
    <text evidence="3">Binds 1 divalent cation per subunit. The enzyme is active with manganese, cobalt or cadmium ions.</text>
</comment>
<keyword evidence="4" id="KW-0028">Amino-acid biosynthesis</keyword>
<evidence type="ECO:0000313" key="5">
    <source>
        <dbReference type="EMBL" id="NHN55936.1"/>
    </source>
</evidence>
<dbReference type="EMBL" id="JAAOIV010000006">
    <property type="protein sequence ID" value="NHN55936.1"/>
    <property type="molecule type" value="Genomic_DNA"/>
</dbReference>
<dbReference type="EC" id="2.5.1.54" evidence="4"/>